<proteinExistence type="predicted"/>
<reference evidence="2 3" key="1">
    <citation type="journal article" date="2015" name="PLoS ONE">
        <title>Rice-Infecting Pseudomonas Genomes Are Highly Accessorized and Harbor Multiple Putative Virulence Mechanisms to Cause Sheath Brown Rot.</title>
        <authorList>
            <person name="Quibod I.L."/>
            <person name="Grande G."/>
            <person name="Oreiro E.G."/>
            <person name="Borja F.N."/>
            <person name="Dossa G.S."/>
            <person name="Mauleon R."/>
            <person name="Cruz C.V."/>
            <person name="Oliva R."/>
        </authorList>
    </citation>
    <scope>NUCLEOTIDE SEQUENCE [LARGE SCALE GENOMIC DNA]</scope>
    <source>
        <strain evidence="2 3">IRRI 6609</strain>
    </source>
</reference>
<dbReference type="EMBL" id="JSYZ01000009">
    <property type="protein sequence ID" value="KPA90979.1"/>
    <property type="molecule type" value="Genomic_DNA"/>
</dbReference>
<keyword evidence="3" id="KW-1185">Reference proteome</keyword>
<dbReference type="InterPro" id="IPR054485">
    <property type="entry name" value="FlK-like_dom"/>
</dbReference>
<feature type="domain" description="Fluoroacetyl-CoA-specific thioesterase-like" evidence="1">
    <location>
        <begin position="15"/>
        <end position="116"/>
    </location>
</feature>
<dbReference type="RefSeq" id="WP_054060441.1">
    <property type="nucleotide sequence ID" value="NZ_JAQMZR010000042.1"/>
</dbReference>
<dbReference type="PANTHER" id="PTHR36934">
    <property type="entry name" value="BLR0278 PROTEIN"/>
    <property type="match status" value="1"/>
</dbReference>
<protein>
    <submittedName>
        <fullName evidence="2">Putative thioesterase</fullName>
    </submittedName>
</protein>
<dbReference type="Proteomes" id="UP000037931">
    <property type="component" value="Unassembled WGS sequence"/>
</dbReference>
<name>A0A0N0VK00_9PSED</name>
<evidence type="ECO:0000313" key="3">
    <source>
        <dbReference type="Proteomes" id="UP000037931"/>
    </source>
</evidence>
<evidence type="ECO:0000259" key="1">
    <source>
        <dbReference type="Pfam" id="PF22636"/>
    </source>
</evidence>
<dbReference type="CDD" id="cd03440">
    <property type="entry name" value="hot_dog"/>
    <property type="match status" value="1"/>
</dbReference>
<comment type="caution">
    <text evidence="2">The sequence shown here is derived from an EMBL/GenBank/DDBJ whole genome shotgun (WGS) entry which is preliminary data.</text>
</comment>
<dbReference type="SUPFAM" id="SSF54637">
    <property type="entry name" value="Thioesterase/thiol ester dehydrase-isomerase"/>
    <property type="match status" value="1"/>
</dbReference>
<dbReference type="STRING" id="50340.PF66_03057"/>
<dbReference type="Gene3D" id="3.10.129.10">
    <property type="entry name" value="Hotdog Thioesterase"/>
    <property type="match status" value="1"/>
</dbReference>
<dbReference type="AlphaFoldDB" id="A0A0N0VK00"/>
<dbReference type="InterPro" id="IPR029069">
    <property type="entry name" value="HotDog_dom_sf"/>
</dbReference>
<gene>
    <name evidence="2" type="ORF">PF66_03057</name>
</gene>
<dbReference type="OrthoDB" id="6902891at2"/>
<evidence type="ECO:0000313" key="2">
    <source>
        <dbReference type="EMBL" id="KPA90979.1"/>
    </source>
</evidence>
<dbReference type="PANTHER" id="PTHR36934:SF1">
    <property type="entry name" value="THIOESTERASE DOMAIN-CONTAINING PROTEIN"/>
    <property type="match status" value="1"/>
</dbReference>
<sequence>MPDLIGRIGLLRHTVQPIDLATHWNNDIPALATPILLWLSELAAMMAIEGLLPDTLMTVGIAHDSQHLAPTPAGFTLSVRATVIQATDKSIEFAVEASDGSERILSGLHTRAVVDRKAFKARVANKHPGLQP</sequence>
<dbReference type="PATRIC" id="fig|50340.43.peg.6439"/>
<dbReference type="InterPro" id="IPR025540">
    <property type="entry name" value="FlK"/>
</dbReference>
<accession>A0A0N0VK00</accession>
<dbReference type="Pfam" id="PF22636">
    <property type="entry name" value="FlK"/>
    <property type="match status" value="1"/>
</dbReference>
<organism evidence="2 3">
    <name type="scientific">Pseudomonas asplenii</name>
    <dbReference type="NCBI Taxonomy" id="53407"/>
    <lineage>
        <taxon>Bacteria</taxon>
        <taxon>Pseudomonadati</taxon>
        <taxon>Pseudomonadota</taxon>
        <taxon>Gammaproteobacteria</taxon>
        <taxon>Pseudomonadales</taxon>
        <taxon>Pseudomonadaceae</taxon>
        <taxon>Pseudomonas</taxon>
    </lineage>
</organism>